<sequence length="125" mass="13738">MHRTRLDPAEKINIASRNYREEPLPVGVLEGEAAAQDLQEHAAELPGGDVVQQRVHHRAEVEEDVGDGKEGDVGSEVGVGPVLLGFSSSHDPSDLVWHPANRQGHNDQSCGQRERERGLKSMKYL</sequence>
<organism evidence="2 3">
    <name type="scientific">Cyanistes caeruleus</name>
    <name type="common">Eurasian blue tit</name>
    <name type="synonym">Parus caeruleus</name>
    <dbReference type="NCBI Taxonomy" id="156563"/>
    <lineage>
        <taxon>Eukaryota</taxon>
        <taxon>Metazoa</taxon>
        <taxon>Chordata</taxon>
        <taxon>Craniata</taxon>
        <taxon>Vertebrata</taxon>
        <taxon>Euteleostomi</taxon>
        <taxon>Archelosauria</taxon>
        <taxon>Archosauria</taxon>
        <taxon>Dinosauria</taxon>
        <taxon>Saurischia</taxon>
        <taxon>Theropoda</taxon>
        <taxon>Coelurosauria</taxon>
        <taxon>Aves</taxon>
        <taxon>Neognathae</taxon>
        <taxon>Neoaves</taxon>
        <taxon>Telluraves</taxon>
        <taxon>Australaves</taxon>
        <taxon>Passeriformes</taxon>
        <taxon>Paridae</taxon>
        <taxon>Cyanistes</taxon>
    </lineage>
</organism>
<dbReference type="Proteomes" id="UP000694410">
    <property type="component" value="Unplaced"/>
</dbReference>
<evidence type="ECO:0000313" key="2">
    <source>
        <dbReference type="Ensembl" id="ENSCCEP00000008609.1"/>
    </source>
</evidence>
<evidence type="ECO:0000256" key="1">
    <source>
        <dbReference type="SAM" id="MobiDB-lite"/>
    </source>
</evidence>
<proteinExistence type="predicted"/>
<name>A0A8C0ZBQ0_CYACU</name>
<evidence type="ECO:0000313" key="3">
    <source>
        <dbReference type="Proteomes" id="UP000694410"/>
    </source>
</evidence>
<feature type="region of interest" description="Disordered" evidence="1">
    <location>
        <begin position="56"/>
        <end position="125"/>
    </location>
</feature>
<keyword evidence="3" id="KW-1185">Reference proteome</keyword>
<dbReference type="AlphaFoldDB" id="A0A8C0ZBQ0"/>
<accession>A0A8C0ZBQ0</accession>
<dbReference type="Ensembl" id="ENSCCET00000013737.1">
    <property type="protein sequence ID" value="ENSCCEP00000008609.1"/>
    <property type="gene ID" value="ENSCCEG00000008888.1"/>
</dbReference>
<reference evidence="2" key="2">
    <citation type="submission" date="2025-09" db="UniProtKB">
        <authorList>
            <consortium name="Ensembl"/>
        </authorList>
    </citation>
    <scope>IDENTIFICATION</scope>
</reference>
<protein>
    <submittedName>
        <fullName evidence="2">Uncharacterized protein</fullName>
    </submittedName>
</protein>
<reference evidence="2" key="1">
    <citation type="submission" date="2025-08" db="UniProtKB">
        <authorList>
            <consortium name="Ensembl"/>
        </authorList>
    </citation>
    <scope>IDENTIFICATION</scope>
</reference>